<reference evidence="1" key="1">
    <citation type="submission" date="2022-10" db="EMBL/GenBank/DDBJ databases">
        <title>Determination and structural analysis of whole genome sequence of Sarocladium strictum F4-1.</title>
        <authorList>
            <person name="Hu L."/>
            <person name="Jiang Y."/>
        </authorList>
    </citation>
    <scope>NUCLEOTIDE SEQUENCE</scope>
    <source>
        <strain evidence="1">F4-1</strain>
    </source>
</reference>
<organism evidence="1 2">
    <name type="scientific">Sarocladium strictum</name>
    <name type="common">Black bundle disease fungus</name>
    <name type="synonym">Acremonium strictum</name>
    <dbReference type="NCBI Taxonomy" id="5046"/>
    <lineage>
        <taxon>Eukaryota</taxon>
        <taxon>Fungi</taxon>
        <taxon>Dikarya</taxon>
        <taxon>Ascomycota</taxon>
        <taxon>Pezizomycotina</taxon>
        <taxon>Sordariomycetes</taxon>
        <taxon>Hypocreomycetidae</taxon>
        <taxon>Hypocreales</taxon>
        <taxon>Sarocladiaceae</taxon>
        <taxon>Sarocladium</taxon>
    </lineage>
</organism>
<evidence type="ECO:0000313" key="1">
    <source>
        <dbReference type="EMBL" id="KAK0383254.1"/>
    </source>
</evidence>
<accession>A0AA39L463</accession>
<proteinExistence type="predicted"/>
<name>A0AA39L463_SARSR</name>
<evidence type="ECO:0000313" key="2">
    <source>
        <dbReference type="Proteomes" id="UP001175261"/>
    </source>
</evidence>
<dbReference type="Proteomes" id="UP001175261">
    <property type="component" value="Unassembled WGS sequence"/>
</dbReference>
<sequence>MAKAFLQTCPNDWCSGYSINTKGVLHELIQGIKQSETTSSDVNPVAMMRFRWRAARDADNLVAYFQLPVPDGQCCLMWDMHYSLEERKSRIPDYSDKYILALHFILGGPISPEPIENLEGYPFPRVAQYIATAVAMADLSSEKQDELLNRMSDFVLKERKTWAESNVQIAGRKRDIAEAQGTDLLL</sequence>
<keyword evidence="2" id="KW-1185">Reference proteome</keyword>
<dbReference type="EMBL" id="JAPDFR010000009">
    <property type="protein sequence ID" value="KAK0383254.1"/>
    <property type="molecule type" value="Genomic_DNA"/>
</dbReference>
<comment type="caution">
    <text evidence="1">The sequence shown here is derived from an EMBL/GenBank/DDBJ whole genome shotgun (WGS) entry which is preliminary data.</text>
</comment>
<protein>
    <submittedName>
        <fullName evidence="1">Uncharacterized protein</fullName>
    </submittedName>
</protein>
<gene>
    <name evidence="1" type="ORF">NLU13_9167</name>
</gene>
<dbReference type="AlphaFoldDB" id="A0AA39L463"/>